<feature type="compositionally biased region" description="Basic residues" evidence="1">
    <location>
        <begin position="15"/>
        <end position="26"/>
    </location>
</feature>
<protein>
    <submittedName>
        <fullName evidence="2">Uncharacterized protein</fullName>
    </submittedName>
</protein>
<proteinExistence type="predicted"/>
<evidence type="ECO:0000313" key="2">
    <source>
        <dbReference type="EMBL" id="GFX99659.1"/>
    </source>
</evidence>
<keyword evidence="3" id="KW-1185">Reference proteome</keyword>
<dbReference type="Proteomes" id="UP000887159">
    <property type="component" value="Unassembled WGS sequence"/>
</dbReference>
<dbReference type="AlphaFoldDB" id="A0A8X6VB41"/>
<comment type="caution">
    <text evidence="2">The sequence shown here is derived from an EMBL/GenBank/DDBJ whole genome shotgun (WGS) entry which is preliminary data.</text>
</comment>
<accession>A0A8X6VB41</accession>
<feature type="region of interest" description="Disordered" evidence="1">
    <location>
        <begin position="1"/>
        <end position="26"/>
    </location>
</feature>
<evidence type="ECO:0000256" key="1">
    <source>
        <dbReference type="SAM" id="MobiDB-lite"/>
    </source>
</evidence>
<sequence length="73" mass="8237">MEDDEEGKKSLTKNGTKKKKKRKKRMLKILPIRSRKSGHWGLGSRLPDIFPGTGAYGFSALWNVLEGVLGYCK</sequence>
<organism evidence="2 3">
    <name type="scientific">Trichonephila clavipes</name>
    <name type="common">Golden silk orbweaver</name>
    <name type="synonym">Nephila clavipes</name>
    <dbReference type="NCBI Taxonomy" id="2585209"/>
    <lineage>
        <taxon>Eukaryota</taxon>
        <taxon>Metazoa</taxon>
        <taxon>Ecdysozoa</taxon>
        <taxon>Arthropoda</taxon>
        <taxon>Chelicerata</taxon>
        <taxon>Arachnida</taxon>
        <taxon>Araneae</taxon>
        <taxon>Araneomorphae</taxon>
        <taxon>Entelegynae</taxon>
        <taxon>Araneoidea</taxon>
        <taxon>Nephilidae</taxon>
        <taxon>Trichonephila</taxon>
    </lineage>
</organism>
<name>A0A8X6VB41_TRICX</name>
<gene>
    <name evidence="2" type="ORF">TNCV_3053161</name>
</gene>
<reference evidence="2" key="1">
    <citation type="submission" date="2020-08" db="EMBL/GenBank/DDBJ databases">
        <title>Multicomponent nature underlies the extraordinary mechanical properties of spider dragline silk.</title>
        <authorList>
            <person name="Kono N."/>
            <person name="Nakamura H."/>
            <person name="Mori M."/>
            <person name="Yoshida Y."/>
            <person name="Ohtoshi R."/>
            <person name="Malay A.D."/>
            <person name="Moran D.A.P."/>
            <person name="Tomita M."/>
            <person name="Numata K."/>
            <person name="Arakawa K."/>
        </authorList>
    </citation>
    <scope>NUCLEOTIDE SEQUENCE</scope>
</reference>
<dbReference type="EMBL" id="BMAU01021214">
    <property type="protein sequence ID" value="GFX99659.1"/>
    <property type="molecule type" value="Genomic_DNA"/>
</dbReference>
<evidence type="ECO:0000313" key="3">
    <source>
        <dbReference type="Proteomes" id="UP000887159"/>
    </source>
</evidence>